<keyword evidence="10" id="KW-0233">DNA recombination</keyword>
<keyword evidence="5" id="KW-0460">Magnesium</keyword>
<dbReference type="InterPro" id="IPR001584">
    <property type="entry name" value="Integrase_cat-core"/>
</dbReference>
<dbReference type="InterPro" id="IPR056924">
    <property type="entry name" value="SH3_Tf2-1"/>
</dbReference>
<evidence type="ECO:0000256" key="6">
    <source>
        <dbReference type="ARBA" id="ARBA00022908"/>
    </source>
</evidence>
<dbReference type="GO" id="GO:0004190">
    <property type="term" value="F:aspartic-type endopeptidase activity"/>
    <property type="evidence" value="ECO:0007669"/>
    <property type="project" value="UniProtKB-KW"/>
</dbReference>
<dbReference type="Proteomes" id="UP001443914">
    <property type="component" value="Unassembled WGS sequence"/>
</dbReference>
<dbReference type="InterPro" id="IPR000953">
    <property type="entry name" value="Chromo/chromo_shadow_dom"/>
</dbReference>
<protein>
    <recommendedName>
        <fullName evidence="15">Integrase catalytic domain-containing protein</fullName>
    </recommendedName>
</protein>
<dbReference type="PANTHER" id="PTHR37984">
    <property type="entry name" value="PROTEIN CBG26694"/>
    <property type="match status" value="1"/>
</dbReference>
<dbReference type="FunFam" id="1.10.340.70:FF:000001">
    <property type="entry name" value="Retrovirus-related Pol polyprotein from transposon gypsy-like Protein"/>
    <property type="match status" value="1"/>
</dbReference>
<keyword evidence="8" id="KW-0548">Nucleotidyltransferase</keyword>
<dbReference type="Pfam" id="PF24626">
    <property type="entry name" value="SH3_Tf2-1"/>
    <property type="match status" value="1"/>
</dbReference>
<keyword evidence="3" id="KW-0064">Aspartyl protease</keyword>
<dbReference type="PANTHER" id="PTHR37984:SF5">
    <property type="entry name" value="PROTEIN NYNRIN-LIKE"/>
    <property type="match status" value="1"/>
</dbReference>
<evidence type="ECO:0000256" key="3">
    <source>
        <dbReference type="ARBA" id="ARBA00022750"/>
    </source>
</evidence>
<dbReference type="Pfam" id="PF17921">
    <property type="entry name" value="Integrase_H2C2"/>
    <property type="match status" value="1"/>
</dbReference>
<feature type="domain" description="Integrase catalytic" evidence="12">
    <location>
        <begin position="171"/>
        <end position="335"/>
    </location>
</feature>
<evidence type="ECO:0000259" key="12">
    <source>
        <dbReference type="PROSITE" id="PS50994"/>
    </source>
</evidence>
<dbReference type="SUPFAM" id="SSF54160">
    <property type="entry name" value="Chromo domain-like"/>
    <property type="match status" value="1"/>
</dbReference>
<keyword evidence="2" id="KW-0479">Metal-binding</keyword>
<evidence type="ECO:0000256" key="10">
    <source>
        <dbReference type="ARBA" id="ARBA00023172"/>
    </source>
</evidence>
<evidence type="ECO:0000256" key="8">
    <source>
        <dbReference type="ARBA" id="ARBA00022932"/>
    </source>
</evidence>
<dbReference type="PROSITE" id="PS50013">
    <property type="entry name" value="CHROMO_2"/>
    <property type="match status" value="1"/>
</dbReference>
<comment type="caution">
    <text evidence="13">The sequence shown here is derived from an EMBL/GenBank/DDBJ whole genome shotgun (WGS) entry which is preliminary data.</text>
</comment>
<keyword evidence="14" id="KW-1185">Reference proteome</keyword>
<dbReference type="GO" id="GO:0003677">
    <property type="term" value="F:DNA binding"/>
    <property type="evidence" value="ECO:0007669"/>
    <property type="project" value="UniProtKB-KW"/>
</dbReference>
<evidence type="ECO:0000256" key="2">
    <source>
        <dbReference type="ARBA" id="ARBA00022723"/>
    </source>
</evidence>
<evidence type="ECO:0000256" key="1">
    <source>
        <dbReference type="ARBA" id="ARBA00022670"/>
    </source>
</evidence>
<keyword evidence="8" id="KW-0808">Transferase</keyword>
<dbReference type="InterPro" id="IPR016197">
    <property type="entry name" value="Chromo-like_dom_sf"/>
</dbReference>
<proteinExistence type="predicted"/>
<evidence type="ECO:0000259" key="11">
    <source>
        <dbReference type="PROSITE" id="PS50013"/>
    </source>
</evidence>
<evidence type="ECO:0000313" key="14">
    <source>
        <dbReference type="Proteomes" id="UP001443914"/>
    </source>
</evidence>
<evidence type="ECO:0000256" key="5">
    <source>
        <dbReference type="ARBA" id="ARBA00022842"/>
    </source>
</evidence>
<keyword evidence="6" id="KW-0229">DNA integration</keyword>
<keyword evidence="8" id="KW-0239">DNA-directed DNA polymerase</keyword>
<dbReference type="InterPro" id="IPR012337">
    <property type="entry name" value="RNaseH-like_sf"/>
</dbReference>
<evidence type="ECO:0000313" key="13">
    <source>
        <dbReference type="EMBL" id="KAK9683130.1"/>
    </source>
</evidence>
<dbReference type="Gene3D" id="1.10.340.70">
    <property type="match status" value="1"/>
</dbReference>
<evidence type="ECO:0000256" key="9">
    <source>
        <dbReference type="ARBA" id="ARBA00023125"/>
    </source>
</evidence>
<name>A0AAW1I0Y8_SAPOF</name>
<dbReference type="EMBL" id="JBDFQZ010000010">
    <property type="protein sequence ID" value="KAK9683130.1"/>
    <property type="molecule type" value="Genomic_DNA"/>
</dbReference>
<keyword evidence="9" id="KW-0238">DNA-binding</keyword>
<dbReference type="InterPro" id="IPR036397">
    <property type="entry name" value="RNaseH_sf"/>
</dbReference>
<gene>
    <name evidence="13" type="ORF">RND81_10G118900</name>
</gene>
<dbReference type="GO" id="GO:0015074">
    <property type="term" value="P:DNA integration"/>
    <property type="evidence" value="ECO:0007669"/>
    <property type="project" value="UniProtKB-KW"/>
</dbReference>
<evidence type="ECO:0000256" key="7">
    <source>
        <dbReference type="ARBA" id="ARBA00022918"/>
    </source>
</evidence>
<feature type="domain" description="Chromo" evidence="11">
    <location>
        <begin position="476"/>
        <end position="537"/>
    </location>
</feature>
<keyword evidence="4" id="KW-0378">Hydrolase</keyword>
<reference evidence="13" key="1">
    <citation type="submission" date="2024-03" db="EMBL/GenBank/DDBJ databases">
        <title>WGS assembly of Saponaria officinalis var. Norfolk2.</title>
        <authorList>
            <person name="Jenkins J."/>
            <person name="Shu S."/>
            <person name="Grimwood J."/>
            <person name="Barry K."/>
            <person name="Goodstein D."/>
            <person name="Schmutz J."/>
            <person name="Leebens-Mack J."/>
            <person name="Osbourn A."/>
        </authorList>
    </citation>
    <scope>NUCLEOTIDE SEQUENCE [LARGE SCALE GENOMIC DNA]</scope>
    <source>
        <strain evidence="13">JIC</strain>
    </source>
</reference>
<dbReference type="SUPFAM" id="SSF53098">
    <property type="entry name" value="Ribonuclease H-like"/>
    <property type="match status" value="1"/>
</dbReference>
<dbReference type="InterPro" id="IPR050951">
    <property type="entry name" value="Retrovirus_Pol_polyprotein"/>
</dbReference>
<dbReference type="GO" id="GO:0046872">
    <property type="term" value="F:metal ion binding"/>
    <property type="evidence" value="ECO:0007669"/>
    <property type="project" value="UniProtKB-KW"/>
</dbReference>
<dbReference type="Gene3D" id="3.30.420.10">
    <property type="entry name" value="Ribonuclease H-like superfamily/Ribonuclease H"/>
    <property type="match status" value="1"/>
</dbReference>
<dbReference type="GO" id="GO:0003964">
    <property type="term" value="F:RNA-directed DNA polymerase activity"/>
    <property type="evidence" value="ECO:0007669"/>
    <property type="project" value="UniProtKB-KW"/>
</dbReference>
<dbReference type="GO" id="GO:0003887">
    <property type="term" value="F:DNA-directed DNA polymerase activity"/>
    <property type="evidence" value="ECO:0007669"/>
    <property type="project" value="UniProtKB-KW"/>
</dbReference>
<dbReference type="GO" id="GO:0006508">
    <property type="term" value="P:proteolysis"/>
    <property type="evidence" value="ECO:0007669"/>
    <property type="project" value="UniProtKB-KW"/>
</dbReference>
<dbReference type="InterPro" id="IPR041588">
    <property type="entry name" value="Integrase_H2C2"/>
</dbReference>
<keyword evidence="1" id="KW-0645">Protease</keyword>
<keyword evidence="7" id="KW-0695">RNA-directed DNA polymerase</keyword>
<dbReference type="AlphaFoldDB" id="A0AAW1I0Y8"/>
<evidence type="ECO:0008006" key="15">
    <source>
        <dbReference type="Google" id="ProtNLM"/>
    </source>
</evidence>
<sequence>MEQKISTPFQSKCLPKLMGLDYEIRYRKGEDNKAADALSRVTGQQLMSMIISQLDTELLALIQQSWEQDGDLQTLIKQLKDGVPSKFCWENEELRRKGRLVVGADEVLRNKIIALMHSSPLGGHSGVQATLKRLKGIFFWKHMHRDVRNYIRQCGVCQKCKPILQHPAGLLQPLPIPQAIWVDISMDFVEGLPKSQGKDTILVVVDRLSKYAHFLLLCHPFTAVTVAQLFLDQIFRLHGMPRSIVSDRDKVFLSNFWRELFRLQQTDLLMSTAYHPQTDGQTEVVNRCLEAYLRCMTGENPKEWARWIPLAEWWYNTNYHSAAHTSPYEIVYGQSPALHIPYVLKDSKVEAIDRSLHAREECIAMLKFHLRRAQDRMKKMADRGRVEKELAVGDMAYVKLQPYRQQFVLRRTCAKLSPKYFGPFLVEERVGQVSYRLKLPTQAKIHPVFHISLLRKHEGPTPIMSSLPEMDERQQICAEPVAVLDRRLMKKGMQGVVYVLIQWSNSTVEDATWEPYDEIKKRFPGFNLDTACGQAVG</sequence>
<dbReference type="PROSITE" id="PS50994">
    <property type="entry name" value="INTEGRASE"/>
    <property type="match status" value="1"/>
</dbReference>
<dbReference type="GO" id="GO:0006310">
    <property type="term" value="P:DNA recombination"/>
    <property type="evidence" value="ECO:0007669"/>
    <property type="project" value="UniProtKB-KW"/>
</dbReference>
<evidence type="ECO:0000256" key="4">
    <source>
        <dbReference type="ARBA" id="ARBA00022801"/>
    </source>
</evidence>
<accession>A0AAW1I0Y8</accession>
<organism evidence="13 14">
    <name type="scientific">Saponaria officinalis</name>
    <name type="common">Common soapwort</name>
    <name type="synonym">Lychnis saponaria</name>
    <dbReference type="NCBI Taxonomy" id="3572"/>
    <lineage>
        <taxon>Eukaryota</taxon>
        <taxon>Viridiplantae</taxon>
        <taxon>Streptophyta</taxon>
        <taxon>Embryophyta</taxon>
        <taxon>Tracheophyta</taxon>
        <taxon>Spermatophyta</taxon>
        <taxon>Magnoliopsida</taxon>
        <taxon>eudicotyledons</taxon>
        <taxon>Gunneridae</taxon>
        <taxon>Pentapetalae</taxon>
        <taxon>Caryophyllales</taxon>
        <taxon>Caryophyllaceae</taxon>
        <taxon>Caryophylleae</taxon>
        <taxon>Saponaria</taxon>
    </lineage>
</organism>